<dbReference type="Pfam" id="PF08387">
    <property type="entry name" value="FBD"/>
    <property type="match status" value="1"/>
</dbReference>
<dbReference type="PROSITE" id="PS50181">
    <property type="entry name" value="FBOX"/>
    <property type="match status" value="1"/>
</dbReference>
<dbReference type="PANTHER" id="PTHR31900:SF30">
    <property type="entry name" value="SUPERFAMILY PROTEIN, PUTATIVE-RELATED"/>
    <property type="match status" value="1"/>
</dbReference>
<evidence type="ECO:0000313" key="4">
    <source>
        <dbReference type="Proteomes" id="UP000327013"/>
    </source>
</evidence>
<proteinExistence type="predicted"/>
<dbReference type="CDD" id="cd22160">
    <property type="entry name" value="F-box_AtFBL13-like"/>
    <property type="match status" value="1"/>
</dbReference>
<dbReference type="EMBL" id="CM017321">
    <property type="protein sequence ID" value="KAE7995473.1"/>
    <property type="molecule type" value="Genomic_DNA"/>
</dbReference>
<sequence>METTCVIQKPQKKPELNEEEDIDGNSKNCLGKLPEEVVRHILSFLPIDATARTSVLSKRWEYLWASIPNLDFRLLRSAKRETTLFMNFVDRVLSLRNSSVIKRFTLCCYVMLDASRVNTWISTTVGHKIEELRIELHDCKGEFSLPYCLFTCETLIGLHLDMPCILKLPTRIFFSNLKILTIENVTFSDEYLTQQFFSGLQVLEKLKLCRCGWGSLKVVRICSPKLHFLSIVESDVQTSSFKDGCRVRIVGGSLEEFHYSGCLFNGYCLYESFSLEKAEIDTFILGKSKQKGYRMYKLLSSLSNVKFLKLSSGVLEVLINAAKLLPRMPMFNNLMGLLFDGLSVNLDAEALLNILQRSPCLEKLEFLAGIELSSNCEEDDWILDPVPSCFLSHLKCIKVGTHDGNKEEFSAIKILLKNSLVLEEIVMTCTEYTWSFEEFDQFFSNVEKNLEKHNNLHKQLKELPRGSQNCKVHFEINFS</sequence>
<reference evidence="3 4" key="1">
    <citation type="submission" date="2019-06" db="EMBL/GenBank/DDBJ databases">
        <title>A chromosomal-level reference genome of Carpinus fangiana (Coryloideae, Betulaceae).</title>
        <authorList>
            <person name="Yang X."/>
            <person name="Wang Z."/>
            <person name="Zhang L."/>
            <person name="Hao G."/>
            <person name="Liu J."/>
            <person name="Yang Y."/>
        </authorList>
    </citation>
    <scope>NUCLEOTIDE SEQUENCE [LARGE SCALE GENOMIC DNA]</scope>
    <source>
        <strain evidence="3">Cfa_2016G</strain>
        <tissue evidence="3">Leaf</tissue>
    </source>
</reference>
<dbReference type="InterPro" id="IPR053781">
    <property type="entry name" value="F-box_AtFBL13-like"/>
</dbReference>
<dbReference type="SMART" id="SM00579">
    <property type="entry name" value="FBD"/>
    <property type="match status" value="1"/>
</dbReference>
<organism evidence="3 4">
    <name type="scientific">Carpinus fangiana</name>
    <dbReference type="NCBI Taxonomy" id="176857"/>
    <lineage>
        <taxon>Eukaryota</taxon>
        <taxon>Viridiplantae</taxon>
        <taxon>Streptophyta</taxon>
        <taxon>Embryophyta</taxon>
        <taxon>Tracheophyta</taxon>
        <taxon>Spermatophyta</taxon>
        <taxon>Magnoliopsida</taxon>
        <taxon>eudicotyledons</taxon>
        <taxon>Gunneridae</taxon>
        <taxon>Pentapetalae</taxon>
        <taxon>rosids</taxon>
        <taxon>fabids</taxon>
        <taxon>Fagales</taxon>
        <taxon>Betulaceae</taxon>
        <taxon>Carpinus</taxon>
    </lineage>
</organism>
<keyword evidence="4" id="KW-1185">Reference proteome</keyword>
<dbReference type="InterPro" id="IPR006566">
    <property type="entry name" value="FBD"/>
</dbReference>
<dbReference type="InterPro" id="IPR055411">
    <property type="entry name" value="LRR_FXL15/At3g58940/PEG3-like"/>
</dbReference>
<dbReference type="Pfam" id="PF24758">
    <property type="entry name" value="LRR_At5g56370"/>
    <property type="match status" value="1"/>
</dbReference>
<dbReference type="Gene3D" id="1.20.1280.50">
    <property type="match status" value="1"/>
</dbReference>
<dbReference type="SUPFAM" id="SSF81383">
    <property type="entry name" value="F-box domain"/>
    <property type="match status" value="1"/>
</dbReference>
<gene>
    <name evidence="3" type="ORF">FH972_000258</name>
</gene>
<feature type="region of interest" description="Disordered" evidence="1">
    <location>
        <begin position="1"/>
        <end position="21"/>
    </location>
</feature>
<evidence type="ECO:0000256" key="1">
    <source>
        <dbReference type="SAM" id="MobiDB-lite"/>
    </source>
</evidence>
<name>A0A5N6QBB8_9ROSI</name>
<dbReference type="AlphaFoldDB" id="A0A5N6QBB8"/>
<dbReference type="InterPro" id="IPR036047">
    <property type="entry name" value="F-box-like_dom_sf"/>
</dbReference>
<evidence type="ECO:0000259" key="2">
    <source>
        <dbReference type="PROSITE" id="PS50181"/>
    </source>
</evidence>
<accession>A0A5N6QBB8</accession>
<dbReference type="InterPro" id="IPR050232">
    <property type="entry name" value="FBL13/AtMIF1-like"/>
</dbReference>
<dbReference type="PANTHER" id="PTHR31900">
    <property type="entry name" value="F-BOX/RNI SUPERFAMILY PROTEIN-RELATED"/>
    <property type="match status" value="1"/>
</dbReference>
<feature type="domain" description="F-box" evidence="2">
    <location>
        <begin position="27"/>
        <end position="75"/>
    </location>
</feature>
<dbReference type="SUPFAM" id="SSF52047">
    <property type="entry name" value="RNI-like"/>
    <property type="match status" value="1"/>
</dbReference>
<dbReference type="OrthoDB" id="1298252at2759"/>
<dbReference type="Proteomes" id="UP000327013">
    <property type="component" value="Chromosome 1"/>
</dbReference>
<evidence type="ECO:0000313" key="3">
    <source>
        <dbReference type="EMBL" id="KAE7995473.1"/>
    </source>
</evidence>
<dbReference type="InterPro" id="IPR001810">
    <property type="entry name" value="F-box_dom"/>
</dbReference>
<dbReference type="Pfam" id="PF00646">
    <property type="entry name" value="F-box"/>
    <property type="match status" value="1"/>
</dbReference>
<protein>
    <recommendedName>
        <fullName evidence="2">F-box domain-containing protein</fullName>
    </recommendedName>
</protein>